<gene>
    <name evidence="1" type="ORF">DFP90_1342</name>
</gene>
<proteinExistence type="predicted"/>
<dbReference type="RefSeq" id="WP_115939704.1">
    <property type="nucleotide sequence ID" value="NZ_QRDW01000034.1"/>
</dbReference>
<dbReference type="InterPro" id="IPR008868">
    <property type="entry name" value="TniB"/>
</dbReference>
<evidence type="ECO:0000313" key="1">
    <source>
        <dbReference type="EMBL" id="RED43087.1"/>
    </source>
</evidence>
<dbReference type="Gene3D" id="3.40.50.300">
    <property type="entry name" value="P-loop containing nucleotide triphosphate hydrolases"/>
    <property type="match status" value="1"/>
</dbReference>
<reference evidence="1 2" key="1">
    <citation type="submission" date="2018-07" db="EMBL/GenBank/DDBJ databases">
        <title>Genomic Encyclopedia of Type Strains, Phase III (KMG-III): the genomes of soil and plant-associated and newly described type strains.</title>
        <authorList>
            <person name="Whitman W."/>
        </authorList>
    </citation>
    <scope>NUCLEOTIDE SEQUENCE [LARGE SCALE GENOMIC DNA]</scope>
    <source>
        <strain evidence="1 2">CECT 8488</strain>
    </source>
</reference>
<sequence>MHIEHRVDVLPYGKTTHEALFQDKWIDYDVGTKATTKLWLLFHEIASVRTKGLLIYGKPNSGKSMLVHKFRADIIEQYQEKDLESKLCPVLLIETPGHRANPKSLFIEILKSMNAPISSSHNADKLLEQIEILVRKHNIRMIVLDEIHNIMYAHNHERSAFLNSIRYLSNKLDLRIVMVGTDHAHHMIQIDPQLASRIAPFPLTPWRRDDKNYAAFVLQLIMGCGLKICDDNKRTSFMHLMHDRTEGLTGETKDLVVRAAMNSLNHNLDHIPAEVLSQTDWMMPSERHGVV</sequence>
<keyword evidence="2" id="KW-1185">Reference proteome</keyword>
<organism evidence="1 2">
    <name type="scientific">Aestuariispira insulae</name>
    <dbReference type="NCBI Taxonomy" id="1461337"/>
    <lineage>
        <taxon>Bacteria</taxon>
        <taxon>Pseudomonadati</taxon>
        <taxon>Pseudomonadota</taxon>
        <taxon>Alphaproteobacteria</taxon>
        <taxon>Rhodospirillales</taxon>
        <taxon>Kiloniellaceae</taxon>
        <taxon>Aestuariispira</taxon>
    </lineage>
</organism>
<dbReference type="OrthoDB" id="14765at2"/>
<dbReference type="AlphaFoldDB" id="A0A3D9H0Q2"/>
<evidence type="ECO:0000313" key="2">
    <source>
        <dbReference type="Proteomes" id="UP000256845"/>
    </source>
</evidence>
<dbReference type="EMBL" id="QRDW01000034">
    <property type="protein sequence ID" value="RED43087.1"/>
    <property type="molecule type" value="Genomic_DNA"/>
</dbReference>
<dbReference type="InterPro" id="IPR027417">
    <property type="entry name" value="P-loop_NTPase"/>
</dbReference>
<dbReference type="Pfam" id="PF05621">
    <property type="entry name" value="TniB"/>
    <property type="match status" value="1"/>
</dbReference>
<accession>A0A3D9H0Q2</accession>
<comment type="caution">
    <text evidence="1">The sequence shown here is derived from an EMBL/GenBank/DDBJ whole genome shotgun (WGS) entry which is preliminary data.</text>
</comment>
<name>A0A3D9H0Q2_9PROT</name>
<dbReference type="Proteomes" id="UP000256845">
    <property type="component" value="Unassembled WGS sequence"/>
</dbReference>
<protein>
    <submittedName>
        <fullName evidence="1">TniB protein</fullName>
    </submittedName>
</protein>
<dbReference type="SUPFAM" id="SSF52540">
    <property type="entry name" value="P-loop containing nucleoside triphosphate hydrolases"/>
    <property type="match status" value="1"/>
</dbReference>